<feature type="transmembrane region" description="Helical" evidence="1">
    <location>
        <begin position="105"/>
        <end position="128"/>
    </location>
</feature>
<feature type="transmembrane region" description="Helical" evidence="1">
    <location>
        <begin position="20"/>
        <end position="38"/>
    </location>
</feature>
<feature type="transmembrane region" description="Helical" evidence="1">
    <location>
        <begin position="149"/>
        <end position="175"/>
    </location>
</feature>
<protein>
    <recommendedName>
        <fullName evidence="4">Intracellular septation protein A</fullName>
    </recommendedName>
</protein>
<evidence type="ECO:0008006" key="4">
    <source>
        <dbReference type="Google" id="ProtNLM"/>
    </source>
</evidence>
<feature type="transmembrane region" description="Helical" evidence="1">
    <location>
        <begin position="181"/>
        <end position="202"/>
    </location>
</feature>
<keyword evidence="1" id="KW-0472">Membrane</keyword>
<keyword evidence="3" id="KW-1185">Reference proteome</keyword>
<dbReference type="EMBL" id="MLAW01000017">
    <property type="protein sequence ID" value="OJJ25455.1"/>
    <property type="molecule type" value="Genomic_DNA"/>
</dbReference>
<name>A0A1L9QRY5_9CYAN</name>
<organism evidence="2 3">
    <name type="scientific">Roseofilum reptotaenium AO1-A</name>
    <dbReference type="NCBI Taxonomy" id="1925591"/>
    <lineage>
        <taxon>Bacteria</taxon>
        <taxon>Bacillati</taxon>
        <taxon>Cyanobacteriota</taxon>
        <taxon>Cyanophyceae</taxon>
        <taxon>Desertifilales</taxon>
        <taxon>Desertifilaceae</taxon>
        <taxon>Roseofilum</taxon>
    </lineage>
</organism>
<dbReference type="Proteomes" id="UP000183940">
    <property type="component" value="Unassembled WGS sequence"/>
</dbReference>
<feature type="transmembrane region" description="Helical" evidence="1">
    <location>
        <begin position="70"/>
        <end position="90"/>
    </location>
</feature>
<proteinExistence type="predicted"/>
<reference evidence="2" key="1">
    <citation type="submission" date="2016-10" db="EMBL/GenBank/DDBJ databases">
        <title>CRISPR-Cas defence system in Roseofilum reptotaenium: evidence of a bacteriophage-cyanobacterium arms race in the coral black band disease.</title>
        <authorList>
            <person name="Buerger P."/>
            <person name="Wood-Charlson E.M."/>
            <person name="Weynberg K.D."/>
            <person name="Willis B."/>
            <person name="Van Oppen M.J."/>
        </authorList>
    </citation>
    <scope>NUCLEOTIDE SEQUENCE [LARGE SCALE GENOMIC DNA]</scope>
    <source>
        <strain evidence="2">AO1-A</strain>
    </source>
</reference>
<keyword evidence="1" id="KW-1133">Transmembrane helix</keyword>
<comment type="caution">
    <text evidence="2">The sequence shown here is derived from an EMBL/GenBank/DDBJ whole genome shotgun (WGS) entry which is preliminary data.</text>
</comment>
<dbReference type="AlphaFoldDB" id="A0A1L9QRY5"/>
<keyword evidence="1" id="KW-0812">Transmembrane</keyword>
<gene>
    <name evidence="2" type="ORF">BI308_11725</name>
</gene>
<dbReference type="NCBIfam" id="NF041646">
    <property type="entry name" value="VC0807_fam"/>
    <property type="match status" value="1"/>
</dbReference>
<feature type="transmembrane region" description="Helical" evidence="1">
    <location>
        <begin position="44"/>
        <end position="65"/>
    </location>
</feature>
<evidence type="ECO:0000313" key="2">
    <source>
        <dbReference type="EMBL" id="OJJ25455.1"/>
    </source>
</evidence>
<evidence type="ECO:0000313" key="3">
    <source>
        <dbReference type="Proteomes" id="UP000183940"/>
    </source>
</evidence>
<accession>A0A1L9QRY5</accession>
<evidence type="ECO:0000256" key="1">
    <source>
        <dbReference type="SAM" id="Phobius"/>
    </source>
</evidence>
<sequence length="210" mass="24084">MNHQNQSETWWHSIRQRFPWRQFIIGGLIPLVIFYLFHRFDKPLIGALLAAGWAVGVAAITHLAFKKINLFALLSIPLTLIEIVGIIVTLNPEFYLATAAIDHTIWGFVFLGSLGFSRPLILIFAEAMGEIPKSQELGEFRKSEEFKSAWVILTIIWGIVHLIAAVLLTLSQIWLSLEIFLIMRTAFSTPLLAVLVAFSFWFPRWYWNRS</sequence>